<organism evidence="8 9">
    <name type="scientific">Herbaspirillum rubrisubalbicans</name>
    <dbReference type="NCBI Taxonomy" id="80842"/>
    <lineage>
        <taxon>Bacteria</taxon>
        <taxon>Pseudomonadati</taxon>
        <taxon>Pseudomonadota</taxon>
        <taxon>Betaproteobacteria</taxon>
        <taxon>Burkholderiales</taxon>
        <taxon>Oxalobacteraceae</taxon>
        <taxon>Herbaspirillum</taxon>
    </lineage>
</organism>
<reference evidence="8 9" key="1">
    <citation type="submission" date="2014-12" db="EMBL/GenBank/DDBJ databases">
        <title>Complete genome sequence of Herbaspirillum rubrisubalbicans Os38.</title>
        <authorList>
            <person name="Chen M."/>
            <person name="An Q."/>
        </authorList>
    </citation>
    <scope>NUCLEOTIDE SEQUENCE [LARGE SCALE GENOMIC DNA]</scope>
    <source>
        <strain evidence="8 9">Os38</strain>
    </source>
</reference>
<accession>A0ABX9BUL2</accession>
<proteinExistence type="predicted"/>
<dbReference type="InterPro" id="IPR020846">
    <property type="entry name" value="MFS_dom"/>
</dbReference>
<dbReference type="PANTHER" id="PTHR43124">
    <property type="entry name" value="PURINE EFFLUX PUMP PBUE"/>
    <property type="match status" value="1"/>
</dbReference>
<sequence length="404" mass="42609">MNNRRAAVAMFCILLFSYVINAMDRQLFSVLASDVRKALELTVPQTGLASTVFTLGMGLAGLPTGYLLGKMTRKNVVLIGILIFSAATCLTAYARNLDQLLAYRFVSGLGEAMQLTALLAIATTYFSHHQALAASSLNFTFGLGAIIGPNLGAALLGSMGWQFPFLAFGWSGVLAMVLIVLLVKPWLTETQALDQQTQLAGEEQLPTTLMARTPLLLALATVFAGLSIYGYLGLYPTYLREALGFAPKDAALAISMYGLGALVSLLGGWLGDRYDYRKLLGLALCGAAGIGALLFSNEQASLALHALLSFLFGASISGIAYANLSAGIIRSVRRSCAARASGLFVAALYIPAAFSGYLLGLLKVSLGWDMAGLLQISGCALLAALLALLARTPSKLKTQALEGE</sequence>
<evidence type="ECO:0000256" key="1">
    <source>
        <dbReference type="ARBA" id="ARBA00004651"/>
    </source>
</evidence>
<evidence type="ECO:0000256" key="6">
    <source>
        <dbReference type="SAM" id="Phobius"/>
    </source>
</evidence>
<dbReference type="InterPro" id="IPR050189">
    <property type="entry name" value="MFS_Efflux_Transporters"/>
</dbReference>
<evidence type="ECO:0000259" key="7">
    <source>
        <dbReference type="PROSITE" id="PS50850"/>
    </source>
</evidence>
<dbReference type="EMBL" id="JUGD01000045">
    <property type="protein sequence ID" value="RAM61280.1"/>
    <property type="molecule type" value="Genomic_DNA"/>
</dbReference>
<keyword evidence="9" id="KW-1185">Reference proteome</keyword>
<feature type="transmembrane region" description="Helical" evidence="6">
    <location>
        <begin position="250"/>
        <end position="270"/>
    </location>
</feature>
<dbReference type="PANTHER" id="PTHR43124:SF3">
    <property type="entry name" value="CHLORAMPHENICOL EFFLUX PUMP RV0191"/>
    <property type="match status" value="1"/>
</dbReference>
<dbReference type="Gene3D" id="1.20.1250.20">
    <property type="entry name" value="MFS general substrate transporter like domains"/>
    <property type="match status" value="2"/>
</dbReference>
<protein>
    <submittedName>
        <fullName evidence="8">MFS transporter</fullName>
    </submittedName>
</protein>
<evidence type="ECO:0000256" key="5">
    <source>
        <dbReference type="ARBA" id="ARBA00023136"/>
    </source>
</evidence>
<name>A0ABX9BUL2_9BURK</name>
<comment type="subcellular location">
    <subcellularLocation>
        <location evidence="1">Cell membrane</location>
        <topology evidence="1">Multi-pass membrane protein</topology>
    </subcellularLocation>
</comment>
<feature type="transmembrane region" description="Helical" evidence="6">
    <location>
        <begin position="163"/>
        <end position="183"/>
    </location>
</feature>
<feature type="transmembrane region" description="Helical" evidence="6">
    <location>
        <begin position="370"/>
        <end position="390"/>
    </location>
</feature>
<evidence type="ECO:0000256" key="3">
    <source>
        <dbReference type="ARBA" id="ARBA00022692"/>
    </source>
</evidence>
<dbReference type="Pfam" id="PF07690">
    <property type="entry name" value="MFS_1"/>
    <property type="match status" value="1"/>
</dbReference>
<comment type="caution">
    <text evidence="8">The sequence shown here is derived from an EMBL/GenBank/DDBJ whole genome shotgun (WGS) entry which is preliminary data.</text>
</comment>
<feature type="transmembrane region" description="Helical" evidence="6">
    <location>
        <begin position="336"/>
        <end position="358"/>
    </location>
</feature>
<keyword evidence="4 6" id="KW-1133">Transmembrane helix</keyword>
<dbReference type="PROSITE" id="PS50850">
    <property type="entry name" value="MFS"/>
    <property type="match status" value="1"/>
</dbReference>
<feature type="transmembrane region" description="Helical" evidence="6">
    <location>
        <begin position="302"/>
        <end position="324"/>
    </location>
</feature>
<feature type="transmembrane region" description="Helical" evidence="6">
    <location>
        <begin position="279"/>
        <end position="296"/>
    </location>
</feature>
<feature type="transmembrane region" description="Helical" evidence="6">
    <location>
        <begin position="101"/>
        <end position="125"/>
    </location>
</feature>
<gene>
    <name evidence="8" type="ORF">RB24_25925</name>
</gene>
<feature type="domain" description="Major facilitator superfamily (MFS) profile" evidence="7">
    <location>
        <begin position="10"/>
        <end position="395"/>
    </location>
</feature>
<keyword evidence="5 6" id="KW-0472">Membrane</keyword>
<feature type="transmembrane region" description="Helical" evidence="6">
    <location>
        <begin position="137"/>
        <end position="157"/>
    </location>
</feature>
<dbReference type="InterPro" id="IPR036259">
    <property type="entry name" value="MFS_trans_sf"/>
</dbReference>
<evidence type="ECO:0000256" key="2">
    <source>
        <dbReference type="ARBA" id="ARBA00022475"/>
    </source>
</evidence>
<dbReference type="SUPFAM" id="SSF103473">
    <property type="entry name" value="MFS general substrate transporter"/>
    <property type="match status" value="1"/>
</dbReference>
<dbReference type="Proteomes" id="UP000248631">
    <property type="component" value="Unassembled WGS sequence"/>
</dbReference>
<keyword evidence="3 6" id="KW-0812">Transmembrane</keyword>
<keyword evidence="2" id="KW-1003">Cell membrane</keyword>
<evidence type="ECO:0000313" key="9">
    <source>
        <dbReference type="Proteomes" id="UP000248631"/>
    </source>
</evidence>
<feature type="transmembrane region" description="Helical" evidence="6">
    <location>
        <begin position="76"/>
        <end position="95"/>
    </location>
</feature>
<dbReference type="InterPro" id="IPR011701">
    <property type="entry name" value="MFS"/>
</dbReference>
<evidence type="ECO:0000256" key="4">
    <source>
        <dbReference type="ARBA" id="ARBA00022989"/>
    </source>
</evidence>
<feature type="transmembrane region" description="Helical" evidence="6">
    <location>
        <begin position="215"/>
        <end position="238"/>
    </location>
</feature>
<evidence type="ECO:0000313" key="8">
    <source>
        <dbReference type="EMBL" id="RAM61280.1"/>
    </source>
</evidence>
<feature type="transmembrane region" description="Helical" evidence="6">
    <location>
        <begin position="46"/>
        <end position="69"/>
    </location>
</feature>